<proteinExistence type="predicted"/>
<evidence type="ECO:0000313" key="2">
    <source>
        <dbReference type="EMBL" id="KAJ4471185.1"/>
    </source>
</evidence>
<sequence length="337" mass="36799">MSRNLLFIEHMPYHRAEHRSSTSSSGPKAITATPDDPRNKTPRRRKPSDPHASEHFQSISTAYQTLSVPALRSKYNEFGIREGATESVFVDPEEVFSKIFGGERSFGEAALQEVEEEAEREGGREEGQGKEMRYGAVITTEDKAKKEEERNRKCRARTERVTQLSANLKRKLGIFTESATGIDDVGVNVYSALTSPKNPTALNYDKPLPSTTSPKRTHSSQSTNPPSVSVAGYIAYKANIRFQLNSVRCRKSGSLSHAERQKLEEQATEKGLQALFKGAKLAVDSVTSGTPDVNSSKHSTNSSSSSSGLGIGTGLGNLDRDIGSGLGGMFGFRTNFF</sequence>
<organism evidence="2 3">
    <name type="scientific">Lentinula lateritia</name>
    <dbReference type="NCBI Taxonomy" id="40482"/>
    <lineage>
        <taxon>Eukaryota</taxon>
        <taxon>Fungi</taxon>
        <taxon>Dikarya</taxon>
        <taxon>Basidiomycota</taxon>
        <taxon>Agaricomycotina</taxon>
        <taxon>Agaricomycetes</taxon>
        <taxon>Agaricomycetidae</taxon>
        <taxon>Agaricales</taxon>
        <taxon>Marasmiineae</taxon>
        <taxon>Omphalotaceae</taxon>
        <taxon>Lentinula</taxon>
    </lineage>
</organism>
<reference evidence="2" key="1">
    <citation type="submission" date="2022-08" db="EMBL/GenBank/DDBJ databases">
        <title>A Global Phylogenomic Analysis of the Shiitake Genus Lentinula.</title>
        <authorList>
            <consortium name="DOE Joint Genome Institute"/>
            <person name="Sierra-Patev S."/>
            <person name="Min B."/>
            <person name="Naranjo-Ortiz M."/>
            <person name="Looney B."/>
            <person name="Konkel Z."/>
            <person name="Slot J.C."/>
            <person name="Sakamoto Y."/>
            <person name="Steenwyk J.L."/>
            <person name="Rokas A."/>
            <person name="Carro J."/>
            <person name="Camarero S."/>
            <person name="Ferreira P."/>
            <person name="Molpeceres G."/>
            <person name="Ruiz-Duenas F.J."/>
            <person name="Serrano A."/>
            <person name="Henrissat B."/>
            <person name="Drula E."/>
            <person name="Hughes K.W."/>
            <person name="Mata J.L."/>
            <person name="Ishikawa N.K."/>
            <person name="Vargas-Isla R."/>
            <person name="Ushijima S."/>
            <person name="Smith C.A."/>
            <person name="Ahrendt S."/>
            <person name="Andreopoulos W."/>
            <person name="He G."/>
            <person name="Labutti K."/>
            <person name="Lipzen A."/>
            <person name="Ng V."/>
            <person name="Riley R."/>
            <person name="Sandor L."/>
            <person name="Barry K."/>
            <person name="Martinez A.T."/>
            <person name="Xiao Y."/>
            <person name="Gibbons J.G."/>
            <person name="Terashima K."/>
            <person name="Grigoriev I.V."/>
            <person name="Hibbett D.S."/>
        </authorList>
    </citation>
    <scope>NUCLEOTIDE SEQUENCE</scope>
    <source>
        <strain evidence="2">RHP3577 ss4</strain>
    </source>
</reference>
<gene>
    <name evidence="2" type="ORF">C8R41DRAFT_870634</name>
</gene>
<feature type="compositionally biased region" description="Low complexity" evidence="1">
    <location>
        <begin position="294"/>
        <end position="308"/>
    </location>
</feature>
<feature type="region of interest" description="Disordered" evidence="1">
    <location>
        <begin position="15"/>
        <end position="56"/>
    </location>
</feature>
<dbReference type="PANTHER" id="PTHR44924:SF1">
    <property type="entry name" value="DNAJ SUBFAMILY A MEMBER 2"/>
    <property type="match status" value="1"/>
</dbReference>
<dbReference type="InterPro" id="IPR036869">
    <property type="entry name" value="J_dom_sf"/>
</dbReference>
<name>A0ABQ8V8M9_9AGAR</name>
<dbReference type="SUPFAM" id="SSF46565">
    <property type="entry name" value="Chaperone J-domain"/>
    <property type="match status" value="1"/>
</dbReference>
<accession>A0ABQ8V8M9</accession>
<dbReference type="EMBL" id="JANVFT010000088">
    <property type="protein sequence ID" value="KAJ4471185.1"/>
    <property type="molecule type" value="Genomic_DNA"/>
</dbReference>
<evidence type="ECO:0008006" key="4">
    <source>
        <dbReference type="Google" id="ProtNLM"/>
    </source>
</evidence>
<protein>
    <recommendedName>
        <fullName evidence="4">J domain-containing protein</fullName>
    </recommendedName>
</protein>
<dbReference type="Gene3D" id="1.10.287.110">
    <property type="entry name" value="DnaJ domain"/>
    <property type="match status" value="1"/>
</dbReference>
<feature type="compositionally biased region" description="Polar residues" evidence="1">
    <location>
        <begin position="209"/>
        <end position="227"/>
    </location>
</feature>
<feature type="region of interest" description="Disordered" evidence="1">
    <location>
        <begin position="287"/>
        <end position="310"/>
    </location>
</feature>
<keyword evidence="3" id="KW-1185">Reference proteome</keyword>
<dbReference type="PANTHER" id="PTHR44924">
    <property type="entry name" value="DNAJ SUBFAMILY A MEMBER 2"/>
    <property type="match status" value="1"/>
</dbReference>
<evidence type="ECO:0000313" key="3">
    <source>
        <dbReference type="Proteomes" id="UP001150217"/>
    </source>
</evidence>
<evidence type="ECO:0000256" key="1">
    <source>
        <dbReference type="SAM" id="MobiDB-lite"/>
    </source>
</evidence>
<dbReference type="Proteomes" id="UP001150217">
    <property type="component" value="Unassembled WGS sequence"/>
</dbReference>
<feature type="region of interest" description="Disordered" evidence="1">
    <location>
        <begin position="196"/>
        <end position="228"/>
    </location>
</feature>
<comment type="caution">
    <text evidence="2">The sequence shown here is derived from an EMBL/GenBank/DDBJ whole genome shotgun (WGS) entry which is preliminary data.</text>
</comment>